<dbReference type="InterPro" id="IPR034151">
    <property type="entry name" value="TOPRIM_DnaG_bac"/>
</dbReference>
<comment type="subunit">
    <text evidence="12">Monomer. Interacts with DnaB.</text>
</comment>
<dbReference type="PANTHER" id="PTHR30313">
    <property type="entry name" value="DNA PRIMASE"/>
    <property type="match status" value="1"/>
</dbReference>
<evidence type="ECO:0000256" key="3">
    <source>
        <dbReference type="ARBA" id="ARBA00022679"/>
    </source>
</evidence>
<dbReference type="InterPro" id="IPR016136">
    <property type="entry name" value="DNA_helicase_N/primase_C"/>
</dbReference>
<dbReference type="Gene3D" id="3.90.980.10">
    <property type="entry name" value="DNA primase, catalytic core, N-terminal domain"/>
    <property type="match status" value="1"/>
</dbReference>
<comment type="similarity">
    <text evidence="12 13">Belongs to the DnaG primase family.</text>
</comment>
<evidence type="ECO:0000256" key="2">
    <source>
        <dbReference type="ARBA" id="ARBA00022515"/>
    </source>
</evidence>
<name>A0ABT9ZH50_9BACI</name>
<dbReference type="Pfam" id="PF08275">
    <property type="entry name" value="DNAG_N"/>
    <property type="match status" value="1"/>
</dbReference>
<keyword evidence="9" id="KW-0460">Magnesium</keyword>
<evidence type="ECO:0000256" key="6">
    <source>
        <dbReference type="ARBA" id="ARBA00022723"/>
    </source>
</evidence>
<keyword evidence="7 12" id="KW-0863">Zinc-finger</keyword>
<evidence type="ECO:0000256" key="11">
    <source>
        <dbReference type="ARBA" id="ARBA00023163"/>
    </source>
</evidence>
<dbReference type="InterPro" id="IPR037068">
    <property type="entry name" value="DNA_primase_core_N_sf"/>
</dbReference>
<dbReference type="PANTHER" id="PTHR30313:SF2">
    <property type="entry name" value="DNA PRIMASE"/>
    <property type="match status" value="1"/>
</dbReference>
<accession>A0ABT9ZH50</accession>
<evidence type="ECO:0000256" key="8">
    <source>
        <dbReference type="ARBA" id="ARBA00022833"/>
    </source>
</evidence>
<dbReference type="InterPro" id="IPR050219">
    <property type="entry name" value="DnaG_primase"/>
</dbReference>
<dbReference type="GO" id="GO:0016779">
    <property type="term" value="F:nucleotidyltransferase activity"/>
    <property type="evidence" value="ECO:0007669"/>
    <property type="project" value="UniProtKB-KW"/>
</dbReference>
<dbReference type="CDD" id="cd03364">
    <property type="entry name" value="TOPRIM_DnaG_primases"/>
    <property type="match status" value="1"/>
</dbReference>
<feature type="zinc finger region" description="CHC2-type" evidence="12">
    <location>
        <begin position="40"/>
        <end position="64"/>
    </location>
</feature>
<dbReference type="InterPro" id="IPR006295">
    <property type="entry name" value="DNA_primase_DnaG"/>
</dbReference>
<evidence type="ECO:0000256" key="12">
    <source>
        <dbReference type="HAMAP-Rule" id="MF_00974"/>
    </source>
</evidence>
<evidence type="ECO:0000256" key="7">
    <source>
        <dbReference type="ARBA" id="ARBA00022771"/>
    </source>
</evidence>
<dbReference type="InterPro" id="IPR019475">
    <property type="entry name" value="DNA_primase_DnaB-bd"/>
</dbReference>
<dbReference type="InterPro" id="IPR006171">
    <property type="entry name" value="TOPRIM_dom"/>
</dbReference>
<feature type="domain" description="Toprim" evidence="14">
    <location>
        <begin position="260"/>
        <end position="341"/>
    </location>
</feature>
<dbReference type="Gene3D" id="3.40.1360.10">
    <property type="match status" value="1"/>
</dbReference>
<evidence type="ECO:0000313" key="15">
    <source>
        <dbReference type="EMBL" id="MDQ0231610.1"/>
    </source>
</evidence>
<comment type="function">
    <text evidence="12 13">RNA polymerase that catalyzes the synthesis of short RNA molecules used as primers for DNA polymerase during DNA replication.</text>
</comment>
<keyword evidence="11 12" id="KW-0804">Transcription</keyword>
<dbReference type="InterPro" id="IPR013264">
    <property type="entry name" value="DNAG_N"/>
</dbReference>
<keyword evidence="3 12" id="KW-0808">Transferase</keyword>
<evidence type="ECO:0000313" key="16">
    <source>
        <dbReference type="Proteomes" id="UP001234495"/>
    </source>
</evidence>
<dbReference type="EMBL" id="JAUSUD010000013">
    <property type="protein sequence ID" value="MDQ0231610.1"/>
    <property type="molecule type" value="Genomic_DNA"/>
</dbReference>
<keyword evidence="16" id="KW-1185">Reference proteome</keyword>
<dbReference type="NCBIfam" id="TIGR01391">
    <property type="entry name" value="dnaG"/>
    <property type="match status" value="1"/>
</dbReference>
<evidence type="ECO:0000256" key="4">
    <source>
        <dbReference type="ARBA" id="ARBA00022695"/>
    </source>
</evidence>
<dbReference type="Gene3D" id="6.10.140.360">
    <property type="match status" value="1"/>
</dbReference>
<gene>
    <name evidence="12" type="primary">dnaG</name>
    <name evidence="15" type="ORF">J2S19_002893</name>
</gene>
<keyword evidence="8 12" id="KW-0862">Zinc</keyword>
<dbReference type="EC" id="2.7.7.101" evidence="12"/>
<protein>
    <recommendedName>
        <fullName evidence="12 13">DNA primase</fullName>
        <ecNumber evidence="12">2.7.7.101</ecNumber>
    </recommendedName>
</protein>
<dbReference type="PROSITE" id="PS50880">
    <property type="entry name" value="TOPRIM"/>
    <property type="match status" value="1"/>
</dbReference>
<dbReference type="SUPFAM" id="SSF56731">
    <property type="entry name" value="DNA primase core"/>
    <property type="match status" value="1"/>
</dbReference>
<evidence type="ECO:0000259" key="14">
    <source>
        <dbReference type="PROSITE" id="PS50880"/>
    </source>
</evidence>
<dbReference type="SMART" id="SM00400">
    <property type="entry name" value="ZnF_CHCC"/>
    <property type="match status" value="1"/>
</dbReference>
<dbReference type="Pfam" id="PF10410">
    <property type="entry name" value="DnaB_bind"/>
    <property type="match status" value="1"/>
</dbReference>
<dbReference type="Gene3D" id="1.10.860.10">
    <property type="entry name" value="DNAb Helicase, Chain A"/>
    <property type="match status" value="1"/>
</dbReference>
<comment type="caution">
    <text evidence="15">The sequence shown here is derived from an EMBL/GenBank/DDBJ whole genome shotgun (WGS) entry which is preliminary data.</text>
</comment>
<evidence type="ECO:0000256" key="9">
    <source>
        <dbReference type="ARBA" id="ARBA00022842"/>
    </source>
</evidence>
<dbReference type="SUPFAM" id="SSF48024">
    <property type="entry name" value="N-terminal domain of DnaB helicase"/>
    <property type="match status" value="1"/>
</dbReference>
<keyword evidence="2 12" id="KW-0639">Primosome</keyword>
<comment type="domain">
    <text evidence="12">Contains an N-terminal zinc-binding domain, a central core domain that contains the primase activity, and a C-terminal DnaB-binding domain.</text>
</comment>
<organism evidence="15 16">
    <name type="scientific">Metabacillus malikii</name>
    <dbReference type="NCBI Taxonomy" id="1504265"/>
    <lineage>
        <taxon>Bacteria</taxon>
        <taxon>Bacillati</taxon>
        <taxon>Bacillota</taxon>
        <taxon>Bacilli</taxon>
        <taxon>Bacillales</taxon>
        <taxon>Bacillaceae</taxon>
        <taxon>Metabacillus</taxon>
    </lineage>
</organism>
<dbReference type="RefSeq" id="WP_307342851.1">
    <property type="nucleotide sequence ID" value="NZ_JAUSUD010000013.1"/>
</dbReference>
<dbReference type="Gene3D" id="3.90.580.10">
    <property type="entry name" value="Zinc finger, CHC2-type domain"/>
    <property type="match status" value="1"/>
</dbReference>
<sequence length="602" mass="69148">MVNRIPEELIEKIQRNSDIVDVISEYVQLKKQGRNYFGLCPFHGEKSPSFSVSSDKQIFHCFGCGAGGNVFSFLIQHEGYSFIEAAQHLAERANIELPSISAVTSNAVSKDSEKMIEAHELLKKFYHHLLVNTKEGQPALDYLLNRGFTKEVIDQFEIGYALDSWDFISKFLSKRNFDLKMMEAAGLVIKRDESDEYFDRFRNRIMFPIMDHNGSTIAFSGRNLGNEKPKYLNSPETKIFNKGKLLYNFHRARLHIRKTQQVVLLEGFADVISADSAGVKQSIATMGTSLTEEQAKIIKRNVSEIVLCYDSDHAGIEATIRASKLLTSVGCNVKVANIPDGLDPDDYIKKYGSEKFKNDVIGDSVPLMAYKLKYFRRGKNLQNEGERLQYIENALQEISRLNNMIEQELYLKQLSDEFDLTMDVLKQQLHQKVKQFQNKPQVPVKRNELMQKRTPIKSKRLLPAFHTAERMLIGHMLKSKDFSEKVLTRLGLQFNIEEHKAIVTYLYAYYEEGNEENVSAFLSRLPNSELQHIVSDIAMLQLNTEVSEQELSDYIKQVLNQQKMLMIKEKEAEKIEAERNKQYKDAAKIAMEIIHLKQALKA</sequence>
<keyword evidence="1 12" id="KW-0240">DNA-directed RNA polymerase</keyword>
<dbReference type="HAMAP" id="MF_00974">
    <property type="entry name" value="DNA_primase_DnaG"/>
    <property type="match status" value="1"/>
</dbReference>
<dbReference type="Pfam" id="PF13155">
    <property type="entry name" value="Toprim_2"/>
    <property type="match status" value="1"/>
</dbReference>
<dbReference type="SUPFAM" id="SSF57783">
    <property type="entry name" value="Zinc beta-ribbon"/>
    <property type="match status" value="1"/>
</dbReference>
<keyword evidence="6 12" id="KW-0479">Metal-binding</keyword>
<comment type="catalytic activity">
    <reaction evidence="12">
        <text>ssDNA + n NTP = ssDNA/pppN(pN)n-1 hybrid + (n-1) diphosphate.</text>
        <dbReference type="EC" id="2.7.7.101"/>
    </reaction>
</comment>
<dbReference type="PIRSF" id="PIRSF002811">
    <property type="entry name" value="DnaG"/>
    <property type="match status" value="1"/>
</dbReference>
<comment type="cofactor">
    <cofactor evidence="12 13">
        <name>Zn(2+)</name>
        <dbReference type="ChEBI" id="CHEBI:29105"/>
    </cofactor>
    <text evidence="12 13">Binds 1 zinc ion per monomer.</text>
</comment>
<evidence type="ECO:0000256" key="5">
    <source>
        <dbReference type="ARBA" id="ARBA00022705"/>
    </source>
</evidence>
<keyword evidence="4 12" id="KW-0548">Nucleotidyltransferase</keyword>
<dbReference type="InterPro" id="IPR036977">
    <property type="entry name" value="DNA_primase_Znf_CHC2"/>
</dbReference>
<dbReference type="Proteomes" id="UP001234495">
    <property type="component" value="Unassembled WGS sequence"/>
</dbReference>
<evidence type="ECO:0000256" key="10">
    <source>
        <dbReference type="ARBA" id="ARBA00023125"/>
    </source>
</evidence>
<proteinExistence type="inferred from homology"/>
<dbReference type="Pfam" id="PF01807">
    <property type="entry name" value="Zn_ribbon_DnaG"/>
    <property type="match status" value="1"/>
</dbReference>
<dbReference type="SMART" id="SM00493">
    <property type="entry name" value="TOPRIM"/>
    <property type="match status" value="1"/>
</dbReference>
<dbReference type="InterPro" id="IPR036185">
    <property type="entry name" value="DNA_heli_DnaB-like_N_sf"/>
</dbReference>
<dbReference type="InterPro" id="IPR002694">
    <property type="entry name" value="Znf_CHC2"/>
</dbReference>
<evidence type="ECO:0000256" key="1">
    <source>
        <dbReference type="ARBA" id="ARBA00022478"/>
    </source>
</evidence>
<dbReference type="InterPro" id="IPR030846">
    <property type="entry name" value="DnaG_bac"/>
</dbReference>
<reference evidence="15 16" key="1">
    <citation type="submission" date="2023-07" db="EMBL/GenBank/DDBJ databases">
        <title>Genomic Encyclopedia of Type Strains, Phase IV (KMG-IV): sequencing the most valuable type-strain genomes for metagenomic binning, comparative biology and taxonomic classification.</title>
        <authorList>
            <person name="Goeker M."/>
        </authorList>
    </citation>
    <scope>NUCLEOTIDE SEQUENCE [LARGE SCALE GENOMIC DNA]</scope>
    <source>
        <strain evidence="15 16">DSM 29005</strain>
    </source>
</reference>
<keyword evidence="5 12" id="KW-0235">DNA replication</keyword>
<evidence type="ECO:0000256" key="13">
    <source>
        <dbReference type="PIRNR" id="PIRNR002811"/>
    </source>
</evidence>
<keyword evidence="10 12" id="KW-0238">DNA-binding</keyword>